<evidence type="ECO:0000313" key="16">
    <source>
        <dbReference type="Proteomes" id="UP000315711"/>
    </source>
</evidence>
<dbReference type="UniPathway" id="UPA00077">
    <property type="reaction ID" value="UER00156"/>
</dbReference>
<dbReference type="InterPro" id="IPR000489">
    <property type="entry name" value="Pterin-binding_dom"/>
</dbReference>
<comment type="catalytic activity">
    <reaction evidence="1">
        <text>(7,8-dihydropterin-6-yl)methyl diphosphate + 4-aminobenzoate = 7,8-dihydropteroate + diphosphate</text>
        <dbReference type="Rhea" id="RHEA:19949"/>
        <dbReference type="ChEBI" id="CHEBI:17836"/>
        <dbReference type="ChEBI" id="CHEBI:17839"/>
        <dbReference type="ChEBI" id="CHEBI:33019"/>
        <dbReference type="ChEBI" id="CHEBI:72950"/>
        <dbReference type="EC" id="2.5.1.15"/>
    </reaction>
</comment>
<dbReference type="FunFam" id="3.20.20.20:FF:000006">
    <property type="entry name" value="Dihydropteroate synthase"/>
    <property type="match status" value="1"/>
</dbReference>
<organism evidence="15 16">
    <name type="scientific">Halalkalibacter nanhaiisediminis</name>
    <dbReference type="NCBI Taxonomy" id="688079"/>
    <lineage>
        <taxon>Bacteria</taxon>
        <taxon>Bacillati</taxon>
        <taxon>Bacillota</taxon>
        <taxon>Bacilli</taxon>
        <taxon>Bacillales</taxon>
        <taxon>Bacillaceae</taxon>
        <taxon>Halalkalibacter</taxon>
    </lineage>
</organism>
<evidence type="ECO:0000256" key="12">
    <source>
        <dbReference type="ARBA" id="ARBA00053449"/>
    </source>
</evidence>
<keyword evidence="9 13" id="KW-0460">Magnesium</keyword>
<dbReference type="GO" id="GO:0005829">
    <property type="term" value="C:cytosol"/>
    <property type="evidence" value="ECO:0007669"/>
    <property type="project" value="TreeGrafter"/>
</dbReference>
<dbReference type="SUPFAM" id="SSF51717">
    <property type="entry name" value="Dihydropteroate synthetase-like"/>
    <property type="match status" value="1"/>
</dbReference>
<gene>
    <name evidence="15" type="ORF">IQ10_03466</name>
</gene>
<dbReference type="NCBIfam" id="TIGR01496">
    <property type="entry name" value="DHPS"/>
    <property type="match status" value="1"/>
</dbReference>
<dbReference type="CDD" id="cd00739">
    <property type="entry name" value="DHPS"/>
    <property type="match status" value="1"/>
</dbReference>
<dbReference type="GO" id="GO:0046872">
    <property type="term" value="F:metal ion binding"/>
    <property type="evidence" value="ECO:0007669"/>
    <property type="project" value="UniProtKB-KW"/>
</dbReference>
<dbReference type="PANTHER" id="PTHR20941:SF1">
    <property type="entry name" value="FOLIC ACID SYNTHESIS PROTEIN FOL1"/>
    <property type="match status" value="1"/>
</dbReference>
<evidence type="ECO:0000256" key="6">
    <source>
        <dbReference type="ARBA" id="ARBA00016919"/>
    </source>
</evidence>
<comment type="caution">
    <text evidence="15">The sequence shown here is derived from an EMBL/GenBank/DDBJ whole genome shotgun (WGS) entry which is preliminary data.</text>
</comment>
<dbReference type="PROSITE" id="PS00793">
    <property type="entry name" value="DHPS_2"/>
    <property type="match status" value="1"/>
</dbReference>
<evidence type="ECO:0000256" key="7">
    <source>
        <dbReference type="ARBA" id="ARBA00022679"/>
    </source>
</evidence>
<evidence type="ECO:0000256" key="1">
    <source>
        <dbReference type="ARBA" id="ARBA00000012"/>
    </source>
</evidence>
<dbReference type="PROSITE" id="PS00792">
    <property type="entry name" value="DHPS_1"/>
    <property type="match status" value="1"/>
</dbReference>
<keyword evidence="16" id="KW-1185">Reference proteome</keyword>
<evidence type="ECO:0000256" key="11">
    <source>
        <dbReference type="ARBA" id="ARBA00030193"/>
    </source>
</evidence>
<dbReference type="EC" id="2.5.1.15" evidence="5 13"/>
<comment type="cofactor">
    <cofactor evidence="2 13">
        <name>Mg(2+)</name>
        <dbReference type="ChEBI" id="CHEBI:18420"/>
    </cofactor>
</comment>
<dbReference type="InterPro" id="IPR045031">
    <property type="entry name" value="DHP_synth-like"/>
</dbReference>
<dbReference type="Gene3D" id="3.20.20.20">
    <property type="entry name" value="Dihydropteroate synthase-like"/>
    <property type="match status" value="1"/>
</dbReference>
<dbReference type="InterPro" id="IPR006390">
    <property type="entry name" value="DHP_synth_dom"/>
</dbReference>
<comment type="similarity">
    <text evidence="4 13">Belongs to the DHPS family.</text>
</comment>
<name>A0A562Q8X4_9BACI</name>
<evidence type="ECO:0000256" key="13">
    <source>
        <dbReference type="RuleBase" id="RU361205"/>
    </source>
</evidence>
<comment type="function">
    <text evidence="12 13">Catalyzes the condensation of para-aminobenzoate (pABA) with 6-hydroxymethyl-7,8-dihydropterin diphosphate (DHPt-PP) to form 7,8-dihydropteroate (H2Pte), the immediate precursor of folate derivatives.</text>
</comment>
<accession>A0A562Q8X4</accession>
<keyword evidence="10 13" id="KW-0289">Folate biosynthesis</keyword>
<evidence type="ECO:0000256" key="9">
    <source>
        <dbReference type="ARBA" id="ARBA00022842"/>
    </source>
</evidence>
<evidence type="ECO:0000256" key="4">
    <source>
        <dbReference type="ARBA" id="ARBA00009503"/>
    </source>
</evidence>
<evidence type="ECO:0000259" key="14">
    <source>
        <dbReference type="PROSITE" id="PS50972"/>
    </source>
</evidence>
<feature type="domain" description="Pterin-binding" evidence="14">
    <location>
        <begin position="19"/>
        <end position="265"/>
    </location>
</feature>
<protein>
    <recommendedName>
        <fullName evidence="6 13">Dihydropteroate synthase</fullName>
        <shortName evidence="13">DHPS</shortName>
        <ecNumber evidence="5 13">2.5.1.15</ecNumber>
    </recommendedName>
    <alternativeName>
        <fullName evidence="11 13">Dihydropteroate pyrophosphorylase</fullName>
    </alternativeName>
</protein>
<dbReference type="Proteomes" id="UP000315711">
    <property type="component" value="Unassembled WGS sequence"/>
</dbReference>
<dbReference type="OrthoDB" id="9811744at2"/>
<keyword evidence="7 13" id="KW-0808">Transferase</keyword>
<dbReference type="Pfam" id="PF00809">
    <property type="entry name" value="Pterin_bind"/>
    <property type="match status" value="1"/>
</dbReference>
<proteinExistence type="inferred from homology"/>
<keyword evidence="8 13" id="KW-0479">Metal-binding</keyword>
<evidence type="ECO:0000256" key="5">
    <source>
        <dbReference type="ARBA" id="ARBA00012458"/>
    </source>
</evidence>
<comment type="pathway">
    <text evidence="3 13">Cofactor biosynthesis; tetrahydrofolate biosynthesis; 7,8-dihydrofolate from 2-amino-4-hydroxy-6-hydroxymethyl-7,8-dihydropteridine diphosphate and 4-aminobenzoate: step 1/2.</text>
</comment>
<dbReference type="AlphaFoldDB" id="A0A562Q8X4"/>
<dbReference type="GO" id="GO:0046656">
    <property type="term" value="P:folic acid biosynthetic process"/>
    <property type="evidence" value="ECO:0007669"/>
    <property type="project" value="UniProtKB-KW"/>
</dbReference>
<dbReference type="PANTHER" id="PTHR20941">
    <property type="entry name" value="FOLATE SYNTHESIS PROTEINS"/>
    <property type="match status" value="1"/>
</dbReference>
<dbReference type="GO" id="GO:0004156">
    <property type="term" value="F:dihydropteroate synthase activity"/>
    <property type="evidence" value="ECO:0007669"/>
    <property type="project" value="UniProtKB-EC"/>
</dbReference>
<dbReference type="PROSITE" id="PS50972">
    <property type="entry name" value="PTERIN_BINDING"/>
    <property type="match status" value="1"/>
</dbReference>
<reference evidence="15 16" key="1">
    <citation type="journal article" date="2015" name="Stand. Genomic Sci.">
        <title>Genomic Encyclopedia of Bacterial and Archaeal Type Strains, Phase III: the genomes of soil and plant-associated and newly described type strains.</title>
        <authorList>
            <person name="Whitman W.B."/>
            <person name="Woyke T."/>
            <person name="Klenk H.P."/>
            <person name="Zhou Y."/>
            <person name="Lilburn T.G."/>
            <person name="Beck B.J."/>
            <person name="De Vos P."/>
            <person name="Vandamme P."/>
            <person name="Eisen J.A."/>
            <person name="Garrity G."/>
            <person name="Hugenholtz P."/>
            <person name="Kyrpides N.C."/>
        </authorList>
    </citation>
    <scope>NUCLEOTIDE SEQUENCE [LARGE SCALE GENOMIC DNA]</scope>
    <source>
        <strain evidence="15 16">CGMCC 1.10116</strain>
    </source>
</reference>
<sequence length="279" mass="30477">MNLSRENRNEVLRSVDDRTLIMGIVNVTPDSFSDGGEFDEVEAAVKHARELVDAGADIIDIGGESTRPNAIKVEQEEELRRVLPKIKAIAEVVNVPISIDTYKAEVAKQAIEAGATIINDVWGAKWDKEMAGVASAYQVPIILMHNRKEAVYTNLIQDMITDLNESIAICTEAGVKHENIILDPGIGFAKSHEENLEVMRNLDVFVNVGYPVLLGTSRKSIIAKTLNLPVGERVEGTGATVCYGIMKGCQIMRVHDVLEISRMAKMMDALMMKGASGNG</sequence>
<dbReference type="GO" id="GO:0046654">
    <property type="term" value="P:tetrahydrofolate biosynthetic process"/>
    <property type="evidence" value="ECO:0007669"/>
    <property type="project" value="UniProtKB-UniPathway"/>
</dbReference>
<evidence type="ECO:0000256" key="3">
    <source>
        <dbReference type="ARBA" id="ARBA00004763"/>
    </source>
</evidence>
<evidence type="ECO:0000256" key="8">
    <source>
        <dbReference type="ARBA" id="ARBA00022723"/>
    </source>
</evidence>
<dbReference type="RefSeq" id="WP_144451643.1">
    <property type="nucleotide sequence ID" value="NZ_VLKZ01000014.1"/>
</dbReference>
<dbReference type="InterPro" id="IPR011005">
    <property type="entry name" value="Dihydropteroate_synth-like_sf"/>
</dbReference>
<evidence type="ECO:0000256" key="2">
    <source>
        <dbReference type="ARBA" id="ARBA00001946"/>
    </source>
</evidence>
<evidence type="ECO:0000256" key="10">
    <source>
        <dbReference type="ARBA" id="ARBA00022909"/>
    </source>
</evidence>
<dbReference type="EMBL" id="VLKZ01000014">
    <property type="protein sequence ID" value="TWI53202.1"/>
    <property type="molecule type" value="Genomic_DNA"/>
</dbReference>
<evidence type="ECO:0000313" key="15">
    <source>
        <dbReference type="EMBL" id="TWI53202.1"/>
    </source>
</evidence>